<evidence type="ECO:0000256" key="1">
    <source>
        <dbReference type="ARBA" id="ARBA00001933"/>
    </source>
</evidence>
<comment type="caution">
    <text evidence="8">The sequence shown here is derived from an EMBL/GenBank/DDBJ whole genome shotgun (WGS) entry which is preliminary data.</text>
</comment>
<dbReference type="Proteomes" id="UP000004095">
    <property type="component" value="Unassembled WGS sequence"/>
</dbReference>
<sequence>MFETSIIELSQSALQKNINFIKTLAGDGVRMSSVIKGNAYGHGIDLFVPMAEKAGVRHFSVFSADEALQVVQSQQHGSKVMIMGHIHNEELLWAIENNVELFIFDLGRLETSLQLAAKNKAQVRIHLHLETGMNRLGLEEDELLKAIDLLKKYPDCFHLEGVCTHYAGAESIANYARVKSQIHEYKRRTRLLSRHEISPKYQHTACSAALVSYPQTRMDMVRVGILQYGFFPTQETLIQYLKNKEDKTDPLARVLNWKSRIMSTKEVSTGEFVGYGTTYMAAADSRIAVVPVGYAQGYSRLLSNQGRVLICGKQLSVIGTVNMNLILVDLTEAPEAQPGDEVVLIGSQGDLSISVASFGEFTNQLNYELLTRLPMSIPRKVVS</sequence>
<comment type="catalytic activity">
    <reaction evidence="4">
        <text>L-alanine = D-alanine</text>
        <dbReference type="Rhea" id="RHEA:20249"/>
        <dbReference type="ChEBI" id="CHEBI:57416"/>
        <dbReference type="ChEBI" id="CHEBI:57972"/>
        <dbReference type="EC" id="5.1.1.1"/>
    </reaction>
</comment>
<proteinExistence type="inferred from homology"/>
<evidence type="ECO:0000256" key="5">
    <source>
        <dbReference type="PIRSR" id="PIRSR600821-50"/>
    </source>
</evidence>
<comment type="function">
    <text evidence="4">Catalyzes the interconversion of L-alanine and D-alanine. May also act on other amino acids.</text>
</comment>
<dbReference type="Pfam" id="PF00842">
    <property type="entry name" value="Ala_racemase_C"/>
    <property type="match status" value="1"/>
</dbReference>
<dbReference type="InterPro" id="IPR029066">
    <property type="entry name" value="PLP-binding_barrel"/>
</dbReference>
<dbReference type="EMBL" id="AAWS01000061">
    <property type="protein sequence ID" value="EAY24781.1"/>
    <property type="molecule type" value="Genomic_DNA"/>
</dbReference>
<dbReference type="AlphaFoldDB" id="A1ZXV2"/>
<dbReference type="PANTHER" id="PTHR30511:SF0">
    <property type="entry name" value="ALANINE RACEMASE, CATABOLIC-RELATED"/>
    <property type="match status" value="1"/>
</dbReference>
<evidence type="ECO:0000256" key="3">
    <source>
        <dbReference type="ARBA" id="ARBA00023235"/>
    </source>
</evidence>
<dbReference type="InterPro" id="IPR020622">
    <property type="entry name" value="Ala_racemase_pyridoxalP-BS"/>
</dbReference>
<dbReference type="OrthoDB" id="9801978at2"/>
<dbReference type="CDD" id="cd00430">
    <property type="entry name" value="PLPDE_III_AR"/>
    <property type="match status" value="1"/>
</dbReference>
<feature type="binding site" evidence="4 6">
    <location>
        <position position="135"/>
    </location>
    <ligand>
        <name>substrate</name>
    </ligand>
</feature>
<gene>
    <name evidence="8" type="ORF">M23134_04564</name>
</gene>
<comment type="cofactor">
    <cofactor evidence="1 4 5">
        <name>pyridoxal 5'-phosphate</name>
        <dbReference type="ChEBI" id="CHEBI:597326"/>
    </cofactor>
</comment>
<dbReference type="Pfam" id="PF01168">
    <property type="entry name" value="Ala_racemase_N"/>
    <property type="match status" value="1"/>
</dbReference>
<keyword evidence="3 4" id="KW-0413">Isomerase</keyword>
<keyword evidence="2 4" id="KW-0663">Pyridoxal phosphate</keyword>
<dbReference type="GO" id="GO:0008784">
    <property type="term" value="F:alanine racemase activity"/>
    <property type="evidence" value="ECO:0007669"/>
    <property type="project" value="UniProtKB-UniRule"/>
</dbReference>
<organism evidence="8 9">
    <name type="scientific">Microscilla marina ATCC 23134</name>
    <dbReference type="NCBI Taxonomy" id="313606"/>
    <lineage>
        <taxon>Bacteria</taxon>
        <taxon>Pseudomonadati</taxon>
        <taxon>Bacteroidota</taxon>
        <taxon>Cytophagia</taxon>
        <taxon>Cytophagales</taxon>
        <taxon>Microscillaceae</taxon>
        <taxon>Microscilla</taxon>
    </lineage>
</organism>
<dbReference type="InterPro" id="IPR000821">
    <property type="entry name" value="Ala_racemase"/>
</dbReference>
<name>A1ZXV2_MICM2</name>
<evidence type="ECO:0000256" key="2">
    <source>
        <dbReference type="ARBA" id="ARBA00022898"/>
    </source>
</evidence>
<feature type="active site" description="Proton acceptor; specific for L-alanine" evidence="4">
    <location>
        <position position="275"/>
    </location>
</feature>
<accession>A1ZXV2</accession>
<dbReference type="UniPathway" id="UPA00042">
    <property type="reaction ID" value="UER00497"/>
</dbReference>
<feature type="domain" description="Alanine racemase C-terminal" evidence="7">
    <location>
        <begin position="254"/>
        <end position="382"/>
    </location>
</feature>
<evidence type="ECO:0000259" key="7">
    <source>
        <dbReference type="SMART" id="SM01005"/>
    </source>
</evidence>
<feature type="modified residue" description="N6-(pyridoxal phosphate)lysine" evidence="4 5">
    <location>
        <position position="36"/>
    </location>
</feature>
<feature type="binding site" evidence="4 6">
    <location>
        <position position="323"/>
    </location>
    <ligand>
        <name>substrate</name>
    </ligand>
</feature>
<dbReference type="InterPro" id="IPR011079">
    <property type="entry name" value="Ala_racemase_C"/>
</dbReference>
<dbReference type="EC" id="5.1.1.1" evidence="4"/>
<keyword evidence="9" id="KW-1185">Reference proteome</keyword>
<comment type="pathway">
    <text evidence="4">Amino-acid biosynthesis; D-alanine biosynthesis; D-alanine from L-alanine: step 1/1.</text>
</comment>
<dbReference type="GO" id="GO:0030632">
    <property type="term" value="P:D-alanine biosynthetic process"/>
    <property type="evidence" value="ECO:0007669"/>
    <property type="project" value="UniProtKB-UniRule"/>
</dbReference>
<dbReference type="SMART" id="SM01005">
    <property type="entry name" value="Ala_racemase_C"/>
    <property type="match status" value="1"/>
</dbReference>
<dbReference type="SUPFAM" id="SSF50621">
    <property type="entry name" value="Alanine racemase C-terminal domain-like"/>
    <property type="match status" value="1"/>
</dbReference>
<dbReference type="eggNOG" id="COG0787">
    <property type="taxonomic scope" value="Bacteria"/>
</dbReference>
<dbReference type="HAMAP" id="MF_01201">
    <property type="entry name" value="Ala_racemase"/>
    <property type="match status" value="1"/>
</dbReference>
<comment type="similarity">
    <text evidence="4">Belongs to the alanine racemase family.</text>
</comment>
<dbReference type="NCBIfam" id="TIGR00492">
    <property type="entry name" value="alr"/>
    <property type="match status" value="1"/>
</dbReference>
<dbReference type="SUPFAM" id="SSF51419">
    <property type="entry name" value="PLP-binding barrel"/>
    <property type="match status" value="1"/>
</dbReference>
<dbReference type="PRINTS" id="PR00992">
    <property type="entry name" value="ALARACEMASE"/>
</dbReference>
<protein>
    <recommendedName>
        <fullName evidence="4">Alanine racemase</fullName>
        <ecNumber evidence="4">5.1.1.1</ecNumber>
    </recommendedName>
</protein>
<evidence type="ECO:0000313" key="9">
    <source>
        <dbReference type="Proteomes" id="UP000004095"/>
    </source>
</evidence>
<evidence type="ECO:0000256" key="4">
    <source>
        <dbReference type="HAMAP-Rule" id="MF_01201"/>
    </source>
</evidence>
<dbReference type="PANTHER" id="PTHR30511">
    <property type="entry name" value="ALANINE RACEMASE"/>
    <property type="match status" value="1"/>
</dbReference>
<dbReference type="Gene3D" id="2.40.37.10">
    <property type="entry name" value="Lyase, Ornithine Decarboxylase, Chain A, domain 1"/>
    <property type="match status" value="1"/>
</dbReference>
<dbReference type="InterPro" id="IPR001608">
    <property type="entry name" value="Ala_racemase_N"/>
</dbReference>
<dbReference type="GO" id="GO:0030170">
    <property type="term" value="F:pyridoxal phosphate binding"/>
    <property type="evidence" value="ECO:0007669"/>
    <property type="project" value="UniProtKB-UniRule"/>
</dbReference>
<dbReference type="Gene3D" id="3.20.20.10">
    <property type="entry name" value="Alanine racemase"/>
    <property type="match status" value="1"/>
</dbReference>
<dbReference type="PROSITE" id="PS00395">
    <property type="entry name" value="ALANINE_RACEMASE"/>
    <property type="match status" value="1"/>
</dbReference>
<evidence type="ECO:0000313" key="8">
    <source>
        <dbReference type="EMBL" id="EAY24781.1"/>
    </source>
</evidence>
<dbReference type="GO" id="GO:0005829">
    <property type="term" value="C:cytosol"/>
    <property type="evidence" value="ECO:0007669"/>
    <property type="project" value="TreeGrafter"/>
</dbReference>
<reference evidence="8 9" key="1">
    <citation type="submission" date="2007-01" db="EMBL/GenBank/DDBJ databases">
        <authorList>
            <person name="Haygood M."/>
            <person name="Podell S."/>
            <person name="Anderson C."/>
            <person name="Hopkinson B."/>
            <person name="Roe K."/>
            <person name="Barbeau K."/>
            <person name="Gaasterland T."/>
            <person name="Ferriera S."/>
            <person name="Johnson J."/>
            <person name="Kravitz S."/>
            <person name="Beeson K."/>
            <person name="Sutton G."/>
            <person name="Rogers Y.-H."/>
            <person name="Friedman R."/>
            <person name="Frazier M."/>
            <person name="Venter J.C."/>
        </authorList>
    </citation>
    <scope>NUCLEOTIDE SEQUENCE [LARGE SCALE GENOMIC DNA]</scope>
    <source>
        <strain evidence="8 9">ATCC 23134</strain>
    </source>
</reference>
<dbReference type="InterPro" id="IPR009006">
    <property type="entry name" value="Ala_racemase/Decarboxylase_C"/>
</dbReference>
<feature type="active site" description="Proton acceptor; specific for D-alanine" evidence="4">
    <location>
        <position position="36"/>
    </location>
</feature>
<dbReference type="RefSeq" id="WP_002704133.1">
    <property type="nucleotide sequence ID" value="NZ_AAWS01000061.1"/>
</dbReference>
<evidence type="ECO:0000256" key="6">
    <source>
        <dbReference type="PIRSR" id="PIRSR600821-52"/>
    </source>
</evidence>